<dbReference type="EMBL" id="OBML01000012">
    <property type="protein sequence ID" value="SOC22763.1"/>
    <property type="molecule type" value="Genomic_DNA"/>
</dbReference>
<proteinExistence type="predicted"/>
<reference evidence="2 3" key="1">
    <citation type="submission" date="2017-08" db="EMBL/GenBank/DDBJ databases">
        <authorList>
            <person name="de Groot N.N."/>
        </authorList>
    </citation>
    <scope>NUCLEOTIDE SEQUENCE [LARGE SCALE GENOMIC DNA]</scope>
    <source>
        <strain evidence="2 3">USBA 352</strain>
    </source>
</reference>
<accession>A0A285TPT1</accession>
<feature type="region of interest" description="Disordered" evidence="1">
    <location>
        <begin position="214"/>
        <end position="233"/>
    </location>
</feature>
<dbReference type="AlphaFoldDB" id="A0A285TPT1"/>
<name>A0A285TPT1_9HYPH</name>
<sequence>MAVDTAGACPALGPVGAVTLAAALAAAGGRSLAVRAALDGRVGCVSFRIPISDGAWCALSGDPGLNAPGILRPASLPGPLALGGLCAGACRVVVSRCRAGMQPVVARPHLSRIAHSLSLPAPSGASAFLAAAGSRPPSGNALSLGRVYHHMRSPQLASPSPSPKRARTRRWRSSSGYGDQRARYTQAEAIKFSLSRHPCLTAQARIHKKRPMDALPLRGGRRTGFVENSSGGI</sequence>
<protein>
    <submittedName>
        <fullName evidence="2">Uncharacterized protein</fullName>
    </submittedName>
</protein>
<evidence type="ECO:0000313" key="2">
    <source>
        <dbReference type="EMBL" id="SOC22763.1"/>
    </source>
</evidence>
<dbReference type="Proteomes" id="UP000219331">
    <property type="component" value="Unassembled WGS sequence"/>
</dbReference>
<organism evidence="2 3">
    <name type="scientific">Stappia indica</name>
    <dbReference type="NCBI Taxonomy" id="538381"/>
    <lineage>
        <taxon>Bacteria</taxon>
        <taxon>Pseudomonadati</taxon>
        <taxon>Pseudomonadota</taxon>
        <taxon>Alphaproteobacteria</taxon>
        <taxon>Hyphomicrobiales</taxon>
        <taxon>Stappiaceae</taxon>
        <taxon>Stappia</taxon>
    </lineage>
</organism>
<evidence type="ECO:0000313" key="3">
    <source>
        <dbReference type="Proteomes" id="UP000219331"/>
    </source>
</evidence>
<gene>
    <name evidence="2" type="ORF">SAMN05421512_112139</name>
</gene>
<keyword evidence="3" id="KW-1185">Reference proteome</keyword>
<feature type="region of interest" description="Disordered" evidence="1">
    <location>
        <begin position="152"/>
        <end position="179"/>
    </location>
</feature>
<evidence type="ECO:0000256" key="1">
    <source>
        <dbReference type="SAM" id="MobiDB-lite"/>
    </source>
</evidence>